<sequence>MDFILQNWVLVLIAVTALALLLWPMLSGGGGAGSLTPNEAVQLINREKAAVIDVCSLDEYTAGHIGSAKHVPVDELEKRLSQTIKNKATPLLLVCASGIRSKRAAGVAKKLGFEKVHTLAGGMGAWRAAALPVHKGPPGKG</sequence>
<dbReference type="AlphaFoldDB" id="A0A060NV92"/>
<dbReference type="STRING" id="1458426.SMCB_1230"/>
<dbReference type="SMART" id="SM00450">
    <property type="entry name" value="RHOD"/>
    <property type="match status" value="1"/>
</dbReference>
<dbReference type="InterPro" id="IPR036873">
    <property type="entry name" value="Rhodanese-like_dom_sf"/>
</dbReference>
<dbReference type="Gene3D" id="3.40.250.10">
    <property type="entry name" value="Rhodanese-like domain"/>
    <property type="match status" value="1"/>
</dbReference>
<organism evidence="2 3">
    <name type="scientific">Serpentinimonas maccroryi</name>
    <dbReference type="NCBI Taxonomy" id="1458426"/>
    <lineage>
        <taxon>Bacteria</taxon>
        <taxon>Pseudomonadati</taxon>
        <taxon>Pseudomonadota</taxon>
        <taxon>Betaproteobacteria</taxon>
        <taxon>Burkholderiales</taxon>
        <taxon>Comamonadaceae</taxon>
        <taxon>Serpentinimonas</taxon>
    </lineage>
</organism>
<dbReference type="Pfam" id="PF00581">
    <property type="entry name" value="Rhodanese"/>
    <property type="match status" value="1"/>
</dbReference>
<reference evidence="2 3" key="1">
    <citation type="journal article" date="2014" name="Nat. Commun.">
        <title>Physiological and genomic features of highly alkaliphilic hydrogen-utilizing Betaproteobacteria from a continental serpentinizing site.</title>
        <authorList>
            <person name="Suzuki S."/>
            <person name="Kuenen J.G."/>
            <person name="Schipper K."/>
            <person name="van der Velde S."/>
            <person name="Ishii S."/>
            <person name="Wu A."/>
            <person name="Sorokin D.Y."/>
            <person name="Tenney A."/>
            <person name="Meng X.Y."/>
            <person name="Morrill P.L."/>
            <person name="Kamagata Y."/>
            <person name="Muyzer G."/>
            <person name="Nealson K.H."/>
        </authorList>
    </citation>
    <scope>NUCLEOTIDE SEQUENCE [LARGE SCALE GENOMIC DNA]</scope>
    <source>
        <strain evidence="2 3">B1</strain>
    </source>
</reference>
<dbReference type="EMBL" id="AP014569">
    <property type="protein sequence ID" value="BAO83458.1"/>
    <property type="molecule type" value="Genomic_DNA"/>
</dbReference>
<feature type="domain" description="Rhodanese" evidence="1">
    <location>
        <begin position="45"/>
        <end position="135"/>
    </location>
</feature>
<dbReference type="InterPro" id="IPR001763">
    <property type="entry name" value="Rhodanese-like_dom"/>
</dbReference>
<name>A0A060NV92_9BURK</name>
<dbReference type="SUPFAM" id="SSF52821">
    <property type="entry name" value="Rhodanese/Cell cycle control phosphatase"/>
    <property type="match status" value="1"/>
</dbReference>
<dbReference type="KEGG" id="cbab:SMCB_1230"/>
<dbReference type="PROSITE" id="PS50206">
    <property type="entry name" value="RHODANESE_3"/>
    <property type="match status" value="1"/>
</dbReference>
<dbReference type="HOGENOM" id="CLU_089574_1_5_4"/>
<keyword evidence="2" id="KW-0808">Transferase</keyword>
<evidence type="ECO:0000259" key="1">
    <source>
        <dbReference type="PROSITE" id="PS50206"/>
    </source>
</evidence>
<dbReference type="PANTHER" id="PTHR44086:SF13">
    <property type="entry name" value="THIOSULFATE SULFURTRANSFERASE PSPE"/>
    <property type="match status" value="1"/>
</dbReference>
<gene>
    <name evidence="2" type="ORF">SMCB_1230</name>
</gene>
<dbReference type="GO" id="GO:0004792">
    <property type="term" value="F:thiosulfate-cyanide sulfurtransferase activity"/>
    <property type="evidence" value="ECO:0007669"/>
    <property type="project" value="TreeGrafter"/>
</dbReference>
<dbReference type="CDD" id="cd00158">
    <property type="entry name" value="RHOD"/>
    <property type="match status" value="1"/>
</dbReference>
<dbReference type="Proteomes" id="UP000066014">
    <property type="component" value="Chromosome"/>
</dbReference>
<dbReference type="OrthoDB" id="1445766at2"/>
<protein>
    <submittedName>
        <fullName evidence="2">Rhodanese-related sulfurtransferase</fullName>
    </submittedName>
</protein>
<accession>A0A060NV92</accession>
<proteinExistence type="predicted"/>
<evidence type="ECO:0000313" key="3">
    <source>
        <dbReference type="Proteomes" id="UP000066014"/>
    </source>
</evidence>
<dbReference type="RefSeq" id="WP_045535778.1">
    <property type="nucleotide sequence ID" value="NZ_AP014569.1"/>
</dbReference>
<evidence type="ECO:0000313" key="2">
    <source>
        <dbReference type="EMBL" id="BAO83458.1"/>
    </source>
</evidence>
<dbReference type="PANTHER" id="PTHR44086">
    <property type="entry name" value="THIOSULFATE SULFURTRANSFERASE RDL2, MITOCHONDRIAL-RELATED"/>
    <property type="match status" value="1"/>
</dbReference>
<keyword evidence="3" id="KW-1185">Reference proteome</keyword>